<gene>
    <name evidence="1" type="ordered locus">MTR_4g016340</name>
</gene>
<keyword evidence="3" id="KW-1185">Reference proteome</keyword>
<reference evidence="2" key="3">
    <citation type="submission" date="2015-04" db="UniProtKB">
        <authorList>
            <consortium name="EnsemblPlants"/>
        </authorList>
    </citation>
    <scope>IDENTIFICATION</scope>
    <source>
        <strain evidence="2">cv. Jemalong A17</strain>
    </source>
</reference>
<accession>G7JP22</accession>
<reference evidence="1 3" key="2">
    <citation type="journal article" date="2014" name="BMC Genomics">
        <title>An improved genome release (version Mt4.0) for the model legume Medicago truncatula.</title>
        <authorList>
            <person name="Tang H."/>
            <person name="Krishnakumar V."/>
            <person name="Bidwell S."/>
            <person name="Rosen B."/>
            <person name="Chan A."/>
            <person name="Zhou S."/>
            <person name="Gentzbittel L."/>
            <person name="Childs K.L."/>
            <person name="Yandell M."/>
            <person name="Gundlach H."/>
            <person name="Mayer K.F."/>
            <person name="Schwartz D.C."/>
            <person name="Town C.D."/>
        </authorList>
    </citation>
    <scope>GENOME REANNOTATION</scope>
    <source>
        <strain evidence="2 3">cv. Jemalong A17</strain>
    </source>
</reference>
<evidence type="ECO:0000313" key="3">
    <source>
        <dbReference type="Proteomes" id="UP000002051"/>
    </source>
</evidence>
<sequence length="62" mass="6882">MSDQLRLVQIQSMTLASSALQIRRHGYSVDLNIVMGVKIVDSVGDSLLLLLHMVNTLSLKMQ</sequence>
<proteinExistence type="predicted"/>
<dbReference type="PaxDb" id="3880-AES86876"/>
<name>G7JP22_MEDTR</name>
<evidence type="ECO:0000313" key="1">
    <source>
        <dbReference type="EMBL" id="AES86876.1"/>
    </source>
</evidence>
<dbReference type="EnsemblPlants" id="AES86876">
    <property type="protein sequence ID" value="AES86876"/>
    <property type="gene ID" value="MTR_4g016340"/>
</dbReference>
<reference evidence="1 3" key="1">
    <citation type="journal article" date="2011" name="Nature">
        <title>The Medicago genome provides insight into the evolution of rhizobial symbioses.</title>
        <authorList>
            <person name="Young N.D."/>
            <person name="Debelle F."/>
            <person name="Oldroyd G.E."/>
            <person name="Geurts R."/>
            <person name="Cannon S.B."/>
            <person name="Udvardi M.K."/>
            <person name="Benedito V.A."/>
            <person name="Mayer K.F."/>
            <person name="Gouzy J."/>
            <person name="Schoof H."/>
            <person name="Van de Peer Y."/>
            <person name="Proost S."/>
            <person name="Cook D.R."/>
            <person name="Meyers B.C."/>
            <person name="Spannagl M."/>
            <person name="Cheung F."/>
            <person name="De Mita S."/>
            <person name="Krishnakumar V."/>
            <person name="Gundlach H."/>
            <person name="Zhou S."/>
            <person name="Mudge J."/>
            <person name="Bharti A.K."/>
            <person name="Murray J.D."/>
            <person name="Naoumkina M.A."/>
            <person name="Rosen B."/>
            <person name="Silverstein K.A."/>
            <person name="Tang H."/>
            <person name="Rombauts S."/>
            <person name="Zhao P.X."/>
            <person name="Zhou P."/>
            <person name="Barbe V."/>
            <person name="Bardou P."/>
            <person name="Bechner M."/>
            <person name="Bellec A."/>
            <person name="Berger A."/>
            <person name="Berges H."/>
            <person name="Bidwell S."/>
            <person name="Bisseling T."/>
            <person name="Choisne N."/>
            <person name="Couloux A."/>
            <person name="Denny R."/>
            <person name="Deshpande S."/>
            <person name="Dai X."/>
            <person name="Doyle J.J."/>
            <person name="Dudez A.M."/>
            <person name="Farmer A.D."/>
            <person name="Fouteau S."/>
            <person name="Franken C."/>
            <person name="Gibelin C."/>
            <person name="Gish J."/>
            <person name="Goldstein S."/>
            <person name="Gonzalez A.J."/>
            <person name="Green P.J."/>
            <person name="Hallab A."/>
            <person name="Hartog M."/>
            <person name="Hua A."/>
            <person name="Humphray S.J."/>
            <person name="Jeong D.H."/>
            <person name="Jing Y."/>
            <person name="Jocker A."/>
            <person name="Kenton S.M."/>
            <person name="Kim D.J."/>
            <person name="Klee K."/>
            <person name="Lai H."/>
            <person name="Lang C."/>
            <person name="Lin S."/>
            <person name="Macmil S.L."/>
            <person name="Magdelenat G."/>
            <person name="Matthews L."/>
            <person name="McCorrison J."/>
            <person name="Monaghan E.L."/>
            <person name="Mun J.H."/>
            <person name="Najar F.Z."/>
            <person name="Nicholson C."/>
            <person name="Noirot C."/>
            <person name="O'Bleness M."/>
            <person name="Paule C.R."/>
            <person name="Poulain J."/>
            <person name="Prion F."/>
            <person name="Qin B."/>
            <person name="Qu C."/>
            <person name="Retzel E.F."/>
            <person name="Riddle C."/>
            <person name="Sallet E."/>
            <person name="Samain S."/>
            <person name="Samson N."/>
            <person name="Sanders I."/>
            <person name="Saurat O."/>
            <person name="Scarpelli C."/>
            <person name="Schiex T."/>
            <person name="Segurens B."/>
            <person name="Severin A.J."/>
            <person name="Sherrier D.J."/>
            <person name="Shi R."/>
            <person name="Sims S."/>
            <person name="Singer S.R."/>
            <person name="Sinharoy S."/>
            <person name="Sterck L."/>
            <person name="Viollet A."/>
            <person name="Wang B.B."/>
            <person name="Wang K."/>
            <person name="Wang M."/>
            <person name="Wang X."/>
            <person name="Warfsmann J."/>
            <person name="Weissenbach J."/>
            <person name="White D.D."/>
            <person name="White J.D."/>
            <person name="Wiley G.B."/>
            <person name="Wincker P."/>
            <person name="Xing Y."/>
            <person name="Yang L."/>
            <person name="Yao Z."/>
            <person name="Ying F."/>
            <person name="Zhai J."/>
            <person name="Zhou L."/>
            <person name="Zuber A."/>
            <person name="Denarie J."/>
            <person name="Dixon R.A."/>
            <person name="May G.D."/>
            <person name="Schwartz D.C."/>
            <person name="Rogers J."/>
            <person name="Quetier F."/>
            <person name="Town C.D."/>
            <person name="Roe B.A."/>
        </authorList>
    </citation>
    <scope>NUCLEOTIDE SEQUENCE [LARGE SCALE GENOMIC DNA]</scope>
    <source>
        <strain evidence="1">A17</strain>
        <strain evidence="2 3">cv. Jemalong A17</strain>
    </source>
</reference>
<dbReference type="Proteomes" id="UP000002051">
    <property type="component" value="Chromosome 4"/>
</dbReference>
<dbReference type="HOGENOM" id="CLU_2907463_0_0_1"/>
<organism evidence="1 3">
    <name type="scientific">Medicago truncatula</name>
    <name type="common">Barrel medic</name>
    <name type="synonym">Medicago tribuloides</name>
    <dbReference type="NCBI Taxonomy" id="3880"/>
    <lineage>
        <taxon>Eukaryota</taxon>
        <taxon>Viridiplantae</taxon>
        <taxon>Streptophyta</taxon>
        <taxon>Embryophyta</taxon>
        <taxon>Tracheophyta</taxon>
        <taxon>Spermatophyta</taxon>
        <taxon>Magnoliopsida</taxon>
        <taxon>eudicotyledons</taxon>
        <taxon>Gunneridae</taxon>
        <taxon>Pentapetalae</taxon>
        <taxon>rosids</taxon>
        <taxon>fabids</taxon>
        <taxon>Fabales</taxon>
        <taxon>Fabaceae</taxon>
        <taxon>Papilionoideae</taxon>
        <taxon>50 kb inversion clade</taxon>
        <taxon>NPAAA clade</taxon>
        <taxon>Hologalegina</taxon>
        <taxon>IRL clade</taxon>
        <taxon>Trifolieae</taxon>
        <taxon>Medicago</taxon>
    </lineage>
</organism>
<dbReference type="EMBL" id="CM001220">
    <property type="protein sequence ID" value="AES86876.1"/>
    <property type="molecule type" value="Genomic_DNA"/>
</dbReference>
<dbReference type="AlphaFoldDB" id="G7JP22"/>
<evidence type="ECO:0000313" key="2">
    <source>
        <dbReference type="EnsemblPlants" id="AES86876"/>
    </source>
</evidence>
<protein>
    <submittedName>
        <fullName evidence="1 2">Uncharacterized protein</fullName>
    </submittedName>
</protein>